<name>A0A7W9DLE6_9SPHI</name>
<dbReference type="GO" id="GO:0005737">
    <property type="term" value="C:cytoplasm"/>
    <property type="evidence" value="ECO:0007669"/>
    <property type="project" value="TreeGrafter"/>
</dbReference>
<dbReference type="InterPro" id="IPR013332">
    <property type="entry name" value="KPR_N"/>
</dbReference>
<protein>
    <recommendedName>
        <fullName evidence="4 9">2-dehydropantoate 2-reductase</fullName>
        <ecNumber evidence="3 9">1.1.1.169</ecNumber>
    </recommendedName>
    <alternativeName>
        <fullName evidence="7 9">Ketopantoate reductase</fullName>
    </alternativeName>
</protein>
<evidence type="ECO:0000256" key="4">
    <source>
        <dbReference type="ARBA" id="ARBA00019465"/>
    </source>
</evidence>
<dbReference type="InterPro" id="IPR008927">
    <property type="entry name" value="6-PGluconate_DH-like_C_sf"/>
</dbReference>
<evidence type="ECO:0000256" key="3">
    <source>
        <dbReference type="ARBA" id="ARBA00013014"/>
    </source>
</evidence>
<evidence type="ECO:0000256" key="2">
    <source>
        <dbReference type="ARBA" id="ARBA00007870"/>
    </source>
</evidence>
<evidence type="ECO:0000256" key="8">
    <source>
        <dbReference type="ARBA" id="ARBA00048793"/>
    </source>
</evidence>
<keyword evidence="6 9" id="KW-0560">Oxidoreductase</keyword>
<dbReference type="UniPathway" id="UPA00028">
    <property type="reaction ID" value="UER00004"/>
</dbReference>
<dbReference type="Gene3D" id="1.10.1040.10">
    <property type="entry name" value="N-(1-d-carboxylethyl)-l-norvaline Dehydrogenase, domain 2"/>
    <property type="match status" value="1"/>
</dbReference>
<comment type="function">
    <text evidence="9">Catalyzes the NADPH-dependent reduction of ketopantoate into pantoic acid.</text>
</comment>
<gene>
    <name evidence="12" type="ORF">HDE69_003921</name>
</gene>
<comment type="pathway">
    <text evidence="1 9">Cofactor biosynthesis; (R)-pantothenate biosynthesis; (R)-pantoate from 3-methyl-2-oxobutanoate: step 2/2.</text>
</comment>
<evidence type="ECO:0000256" key="6">
    <source>
        <dbReference type="ARBA" id="ARBA00023002"/>
    </source>
</evidence>
<keyword evidence="5 9" id="KW-0521">NADP</keyword>
<evidence type="ECO:0000256" key="5">
    <source>
        <dbReference type="ARBA" id="ARBA00022857"/>
    </source>
</evidence>
<dbReference type="Pfam" id="PF08546">
    <property type="entry name" value="ApbA_C"/>
    <property type="match status" value="1"/>
</dbReference>
<dbReference type="EC" id="1.1.1.169" evidence="3 9"/>
<dbReference type="SUPFAM" id="SSF51735">
    <property type="entry name" value="NAD(P)-binding Rossmann-fold domains"/>
    <property type="match status" value="1"/>
</dbReference>
<dbReference type="InterPro" id="IPR003710">
    <property type="entry name" value="ApbA"/>
</dbReference>
<feature type="domain" description="Ketopantoate reductase N-terminal" evidence="10">
    <location>
        <begin position="8"/>
        <end position="156"/>
    </location>
</feature>
<dbReference type="InterPro" id="IPR013328">
    <property type="entry name" value="6PGD_dom2"/>
</dbReference>
<evidence type="ECO:0000256" key="1">
    <source>
        <dbReference type="ARBA" id="ARBA00004994"/>
    </source>
</evidence>
<proteinExistence type="inferred from homology"/>
<dbReference type="GO" id="GO:0008677">
    <property type="term" value="F:2-dehydropantoate 2-reductase activity"/>
    <property type="evidence" value="ECO:0007669"/>
    <property type="project" value="UniProtKB-EC"/>
</dbReference>
<organism evidence="12 13">
    <name type="scientific">Pedobacter cryoconitis</name>
    <dbReference type="NCBI Taxonomy" id="188932"/>
    <lineage>
        <taxon>Bacteria</taxon>
        <taxon>Pseudomonadati</taxon>
        <taxon>Bacteroidota</taxon>
        <taxon>Sphingobacteriia</taxon>
        <taxon>Sphingobacteriales</taxon>
        <taxon>Sphingobacteriaceae</taxon>
        <taxon>Pedobacter</taxon>
    </lineage>
</organism>
<dbReference type="InterPro" id="IPR036291">
    <property type="entry name" value="NAD(P)-bd_dom_sf"/>
</dbReference>
<dbReference type="FunFam" id="1.10.1040.10:FF:000017">
    <property type="entry name" value="2-dehydropantoate 2-reductase"/>
    <property type="match status" value="1"/>
</dbReference>
<feature type="domain" description="Ketopantoate reductase C-terminal" evidence="11">
    <location>
        <begin position="184"/>
        <end position="301"/>
    </location>
</feature>
<dbReference type="EMBL" id="JACHCF010000010">
    <property type="protein sequence ID" value="MBB5622839.1"/>
    <property type="molecule type" value="Genomic_DNA"/>
</dbReference>
<dbReference type="InterPro" id="IPR013752">
    <property type="entry name" value="KPA_reductase"/>
</dbReference>
<evidence type="ECO:0000259" key="10">
    <source>
        <dbReference type="Pfam" id="PF02558"/>
    </source>
</evidence>
<reference evidence="12 13" key="1">
    <citation type="submission" date="2020-08" db="EMBL/GenBank/DDBJ databases">
        <title>Genomic Encyclopedia of Type Strains, Phase IV (KMG-V): Genome sequencing to study the core and pangenomes of soil and plant-associated prokaryotes.</title>
        <authorList>
            <person name="Whitman W."/>
        </authorList>
    </citation>
    <scope>NUCLEOTIDE SEQUENCE [LARGE SCALE GENOMIC DNA]</scope>
    <source>
        <strain evidence="12 13">MP7CTX6</strain>
    </source>
</reference>
<dbReference type="InterPro" id="IPR051402">
    <property type="entry name" value="KPR-Related"/>
</dbReference>
<evidence type="ECO:0000256" key="7">
    <source>
        <dbReference type="ARBA" id="ARBA00032024"/>
    </source>
</evidence>
<dbReference type="PANTHER" id="PTHR21708">
    <property type="entry name" value="PROBABLE 2-DEHYDROPANTOATE 2-REDUCTASE"/>
    <property type="match status" value="1"/>
</dbReference>
<dbReference type="GO" id="GO:0015940">
    <property type="term" value="P:pantothenate biosynthetic process"/>
    <property type="evidence" value="ECO:0007669"/>
    <property type="project" value="UniProtKB-UniPathway"/>
</dbReference>
<comment type="caution">
    <text evidence="12">The sequence shown here is derived from an EMBL/GenBank/DDBJ whole genome shotgun (WGS) entry which is preliminary data.</text>
</comment>
<dbReference type="AlphaFoldDB" id="A0A7W9DLE6"/>
<evidence type="ECO:0000313" key="12">
    <source>
        <dbReference type="EMBL" id="MBB5622839.1"/>
    </source>
</evidence>
<evidence type="ECO:0000313" key="13">
    <source>
        <dbReference type="Proteomes" id="UP000537718"/>
    </source>
</evidence>
<accession>A0A7W9DLE6</accession>
<dbReference type="SUPFAM" id="SSF48179">
    <property type="entry name" value="6-phosphogluconate dehydrogenase C-terminal domain-like"/>
    <property type="match status" value="1"/>
</dbReference>
<evidence type="ECO:0000259" key="11">
    <source>
        <dbReference type="Pfam" id="PF08546"/>
    </source>
</evidence>
<comment type="catalytic activity">
    <reaction evidence="8 9">
        <text>(R)-pantoate + NADP(+) = 2-dehydropantoate + NADPH + H(+)</text>
        <dbReference type="Rhea" id="RHEA:16233"/>
        <dbReference type="ChEBI" id="CHEBI:11561"/>
        <dbReference type="ChEBI" id="CHEBI:15378"/>
        <dbReference type="ChEBI" id="CHEBI:15980"/>
        <dbReference type="ChEBI" id="CHEBI:57783"/>
        <dbReference type="ChEBI" id="CHEBI:58349"/>
        <dbReference type="EC" id="1.1.1.169"/>
    </reaction>
</comment>
<dbReference type="RefSeq" id="WP_183868916.1">
    <property type="nucleotide sequence ID" value="NZ_JACHCF010000010.1"/>
</dbReference>
<keyword evidence="9" id="KW-0566">Pantothenate biosynthesis</keyword>
<comment type="similarity">
    <text evidence="2 9">Belongs to the ketopantoate reductase family.</text>
</comment>
<dbReference type="Pfam" id="PF02558">
    <property type="entry name" value="ApbA"/>
    <property type="match status" value="1"/>
</dbReference>
<evidence type="ECO:0000256" key="9">
    <source>
        <dbReference type="RuleBase" id="RU362068"/>
    </source>
</evidence>
<sequence>MINKKLKISIVGTGAIGGYYGILLSQMGHDVNFLLRSDYDYVKSNGLTLQSVVHGNIHLPEINAYNDAFDMPVSDIVLVCLKTCQNKTILPKVLPHITNENTVVVLIQNGLGMEEDLSAEFPFLQIAGATALVGIHKEKNGLIVHEGYGNIDFGNYSVRENTMLEYLASIFNSINIPSSCQGLLQLRWKKLVWNMAFNGLSVVLNSTTAQIITNHFDYCRTIMHEVIKGANANGIELPLSFADELIIFTEKIKDYSPSMKYDFDRSQPLELQYMYQKPIAAAKEAGYEMIKTTNLYNELSEISMTTR</sequence>
<dbReference type="NCBIfam" id="TIGR00745">
    <property type="entry name" value="apbA_panE"/>
    <property type="match status" value="1"/>
</dbReference>
<dbReference type="Proteomes" id="UP000537718">
    <property type="component" value="Unassembled WGS sequence"/>
</dbReference>
<dbReference type="PANTHER" id="PTHR21708:SF26">
    <property type="entry name" value="2-DEHYDROPANTOATE 2-REDUCTASE"/>
    <property type="match status" value="1"/>
</dbReference>
<dbReference type="Gene3D" id="3.40.50.720">
    <property type="entry name" value="NAD(P)-binding Rossmann-like Domain"/>
    <property type="match status" value="1"/>
</dbReference>